<evidence type="ECO:0000256" key="8">
    <source>
        <dbReference type="ARBA" id="ARBA00023136"/>
    </source>
</evidence>
<dbReference type="SUPFAM" id="SSF81442">
    <property type="entry name" value="Cytochrome c oxidase subunit I-like"/>
    <property type="match status" value="1"/>
</dbReference>
<dbReference type="GO" id="GO:0020037">
    <property type="term" value="F:heme binding"/>
    <property type="evidence" value="ECO:0007669"/>
    <property type="project" value="InterPro"/>
</dbReference>
<dbReference type="PANTHER" id="PTHR10422">
    <property type="entry name" value="CYTOCHROME C OXIDASE SUBUNIT 1"/>
    <property type="match status" value="1"/>
</dbReference>
<feature type="transmembrane region" description="Helical" evidence="10">
    <location>
        <begin position="197"/>
        <end position="225"/>
    </location>
</feature>
<evidence type="ECO:0000256" key="1">
    <source>
        <dbReference type="ARBA" id="ARBA00001971"/>
    </source>
</evidence>
<dbReference type="InterPro" id="IPR000883">
    <property type="entry name" value="Cyt_C_Oxase_1"/>
</dbReference>
<dbReference type="GO" id="GO:0004129">
    <property type="term" value="F:cytochrome-c oxidase activity"/>
    <property type="evidence" value="ECO:0007669"/>
    <property type="project" value="UniProtKB-EC"/>
</dbReference>
<keyword evidence="9 12" id="KW-0496">Mitochondrion</keyword>
<feature type="transmembrane region" description="Helical" evidence="10">
    <location>
        <begin position="158"/>
        <end position="185"/>
    </location>
</feature>
<feature type="transmembrane region" description="Helical" evidence="10">
    <location>
        <begin position="418"/>
        <end position="442"/>
    </location>
</feature>
<comment type="similarity">
    <text evidence="4 9">Belongs to the heme-copper respiratory oxidase family.</text>
</comment>
<keyword evidence="9" id="KW-0349">Heme</keyword>
<feature type="transmembrane region" description="Helical" evidence="10">
    <location>
        <begin position="317"/>
        <end position="339"/>
    </location>
</feature>
<dbReference type="Pfam" id="PF00115">
    <property type="entry name" value="COX1"/>
    <property type="match status" value="1"/>
</dbReference>
<keyword evidence="6 9" id="KW-0812">Transmembrane</keyword>
<accession>A0AAU6MWV6</accession>
<gene>
    <name evidence="12" type="primary">COX1</name>
</gene>
<dbReference type="PROSITE" id="PS50855">
    <property type="entry name" value="COX1"/>
    <property type="match status" value="1"/>
</dbReference>
<evidence type="ECO:0000256" key="7">
    <source>
        <dbReference type="ARBA" id="ARBA00022989"/>
    </source>
</evidence>
<evidence type="ECO:0000256" key="6">
    <source>
        <dbReference type="ARBA" id="ARBA00022692"/>
    </source>
</evidence>
<dbReference type="EC" id="7.1.1.9" evidence="9"/>
<name>A0AAU6MWV6_9METZ</name>
<dbReference type="PANTHER" id="PTHR10422:SF18">
    <property type="entry name" value="CYTOCHROME C OXIDASE SUBUNIT 1"/>
    <property type="match status" value="1"/>
</dbReference>
<sequence>MFFIVDYFVLSYFLFNRWLTSTSHKDIGSLYFWFSILLAFVAFSYSFIMRLSLMWPYSFLVSGDVYNSFVSLHAIFMIFFFVMPFSIGGLGNWLIPLYLGATDMVLPRVNNMSFWFLFIAFLLGFISSLCSTGIHAGWTLYPPLASSIGSPSISTDFVIFSLHCAGASSILASINFFITIFFLLSDSTIIDFFKYPLFIIGQLVIAFLLVLSLPVLAAAITMLLFDRNFNSCFFSSWDGGDVVLFQHLFWFFGHPEVYVLVIPAFIMLSHILCYVLNISVPFGYSGMSLAIIGIGLLGCIVWAHHMFTSGMDLDVRFYYSAATLIIAVPTGIKIFSWIATCFSRIFTYVPIIFWIYGFIFLFTVGGVTGIMLSNSSLNLFFHDSYYVVAHFHYVLSLGAVFGIFMSFFFLFSKFYSFFYNYVSQTVFFILIFIASNLIFFPLHYLGFWGLPRRYLIFDLNYYIFSYLSLIGMIIFLLSFLIIFFFFSFNLDFVESWSYQIDLSWKYLVFKENFFNSFNYSNLCSTFY</sequence>
<proteinExistence type="inferred from homology"/>
<keyword evidence="9" id="KW-0408">Iron</keyword>
<feature type="transmembrane region" description="Helical" evidence="10">
    <location>
        <begin position="284"/>
        <end position="305"/>
    </location>
</feature>
<keyword evidence="9" id="KW-0479">Metal-binding</keyword>
<keyword evidence="9" id="KW-0186">Copper</keyword>
<keyword evidence="9" id="KW-0249">Electron transport</keyword>
<evidence type="ECO:0000256" key="5">
    <source>
        <dbReference type="ARBA" id="ARBA00015947"/>
    </source>
</evidence>
<feature type="transmembrane region" description="Helical" evidence="10">
    <location>
        <begin position="351"/>
        <end position="371"/>
    </location>
</feature>
<dbReference type="GO" id="GO:0015990">
    <property type="term" value="P:electron transport coupled proton transport"/>
    <property type="evidence" value="ECO:0007669"/>
    <property type="project" value="TreeGrafter"/>
</dbReference>
<evidence type="ECO:0000256" key="2">
    <source>
        <dbReference type="ARBA" id="ARBA00004141"/>
    </source>
</evidence>
<evidence type="ECO:0000256" key="4">
    <source>
        <dbReference type="ARBA" id="ARBA00009578"/>
    </source>
</evidence>
<feature type="transmembrane region" description="Helical" evidence="10">
    <location>
        <begin position="257"/>
        <end position="277"/>
    </location>
</feature>
<feature type="domain" description="Cytochrome oxidase subunit I profile" evidence="11">
    <location>
        <begin position="12"/>
        <end position="504"/>
    </location>
</feature>
<dbReference type="InterPro" id="IPR023616">
    <property type="entry name" value="Cyt_c_oxase-like_su1_dom"/>
</dbReference>
<dbReference type="AlphaFoldDB" id="A0AAU6MWV6"/>
<protein>
    <recommendedName>
        <fullName evidence="5 9">Cytochrome c oxidase subunit 1</fullName>
        <ecNumber evidence="9">7.1.1.9</ecNumber>
    </recommendedName>
</protein>
<dbReference type="Gene3D" id="1.20.210.10">
    <property type="entry name" value="Cytochrome c oxidase-like, subunit I domain"/>
    <property type="match status" value="1"/>
</dbReference>
<keyword evidence="7 10" id="KW-1133">Transmembrane helix</keyword>
<dbReference type="EMBL" id="PP327218">
    <property type="protein sequence ID" value="WVV38361.1"/>
    <property type="molecule type" value="Genomic_DNA"/>
</dbReference>
<dbReference type="GO" id="GO:0046872">
    <property type="term" value="F:metal ion binding"/>
    <property type="evidence" value="ECO:0007669"/>
    <property type="project" value="UniProtKB-KW"/>
</dbReference>
<dbReference type="GO" id="GO:0005743">
    <property type="term" value="C:mitochondrial inner membrane"/>
    <property type="evidence" value="ECO:0007669"/>
    <property type="project" value="UniProtKB-SubCell"/>
</dbReference>
<comment type="pathway">
    <text evidence="3 9">Energy metabolism; oxidative phosphorylation.</text>
</comment>
<keyword evidence="9" id="KW-0999">Mitochondrion inner membrane</keyword>
<feature type="transmembrane region" description="Helical" evidence="10">
    <location>
        <begin position="69"/>
        <end position="95"/>
    </location>
</feature>
<reference evidence="12" key="1">
    <citation type="submission" date="2024-02" db="EMBL/GenBank/DDBJ databases">
        <title>Redescription of the deep sea benthic ctenophore genus Tjalfiella from the North Atlantic (Class Tentaculata, Order Platyctenida, Family Tjalfiellidae).</title>
        <authorList>
            <person name="Collins A."/>
            <person name="Bezio N."/>
        </authorList>
    </citation>
    <scope>NUCLEOTIDE SEQUENCE</scope>
</reference>
<dbReference type="GO" id="GO:0006123">
    <property type="term" value="P:mitochondrial electron transport, cytochrome c to oxygen"/>
    <property type="evidence" value="ECO:0007669"/>
    <property type="project" value="TreeGrafter"/>
</dbReference>
<geneLocation type="mitochondrion" evidence="12"/>
<dbReference type="InterPro" id="IPR036927">
    <property type="entry name" value="Cyt_c_oxase-like_su1_sf"/>
</dbReference>
<dbReference type="PROSITE" id="PS00077">
    <property type="entry name" value="COX1_CUB"/>
    <property type="match status" value="1"/>
</dbReference>
<feature type="transmembrane region" description="Helical" evidence="10">
    <location>
        <begin position="462"/>
        <end position="486"/>
    </location>
</feature>
<keyword evidence="9" id="KW-0679">Respiratory chain</keyword>
<keyword evidence="9" id="KW-0813">Transport</keyword>
<dbReference type="PRINTS" id="PR01165">
    <property type="entry name" value="CYCOXIDASEI"/>
</dbReference>
<evidence type="ECO:0000256" key="9">
    <source>
        <dbReference type="RuleBase" id="RU000369"/>
    </source>
</evidence>
<comment type="subcellular location">
    <subcellularLocation>
        <location evidence="2">Membrane</location>
        <topology evidence="2">Multi-pass membrane protein</topology>
    </subcellularLocation>
    <subcellularLocation>
        <location evidence="9">Mitochondrion inner membrane</location>
        <topology evidence="9">Multi-pass membrane protein</topology>
    </subcellularLocation>
</comment>
<feature type="transmembrane region" description="Helical" evidence="10">
    <location>
        <begin position="391"/>
        <end position="411"/>
    </location>
</feature>
<dbReference type="InterPro" id="IPR023615">
    <property type="entry name" value="Cyt_c_Oxase_su1_BS"/>
</dbReference>
<feature type="transmembrane region" description="Helical" evidence="10">
    <location>
        <begin position="115"/>
        <end position="138"/>
    </location>
</feature>
<comment type="catalytic activity">
    <reaction evidence="9">
        <text>4 Fe(II)-[cytochrome c] + O2 + 8 H(+)(in) = 4 Fe(III)-[cytochrome c] + 2 H2O + 4 H(+)(out)</text>
        <dbReference type="Rhea" id="RHEA:11436"/>
        <dbReference type="Rhea" id="RHEA-COMP:10350"/>
        <dbReference type="Rhea" id="RHEA-COMP:14399"/>
        <dbReference type="ChEBI" id="CHEBI:15377"/>
        <dbReference type="ChEBI" id="CHEBI:15378"/>
        <dbReference type="ChEBI" id="CHEBI:15379"/>
        <dbReference type="ChEBI" id="CHEBI:29033"/>
        <dbReference type="ChEBI" id="CHEBI:29034"/>
        <dbReference type="EC" id="7.1.1.9"/>
    </reaction>
</comment>
<comment type="function">
    <text evidence="9">Component of the cytochrome c oxidase, the last enzyme in the mitochondrial electron transport chain which drives oxidative phosphorylation. The respiratory chain contains 3 multisubunit complexes succinate dehydrogenase (complex II, CII), ubiquinol-cytochrome c oxidoreductase (cytochrome b-c1 complex, complex III, CIII) and cytochrome c oxidase (complex IV, CIV), that cooperate to transfer electrons derived from NADH and succinate to molecular oxygen, creating an electrochemical gradient over the inner membrane that drives transmembrane transport and the ATP synthase. Cytochrome c oxidase is the component of the respiratory chain that catalyzes the reduction of oxygen to water. Electrons originating from reduced cytochrome c in the intermembrane space (IMS) are transferred via the dinuclear copper A center (CU(A)) of subunit 2 and heme A of subunit 1 to the active site in subunit 1, a binuclear center (BNC) formed by heme A3 and copper B (CU(B)). The BNC reduces molecular oxygen to 2 water molecules using 4 electrons from cytochrome c in the IMS and 4 protons from the mitochondrial matrix.</text>
</comment>
<comment type="cofactor">
    <cofactor evidence="1">
        <name>heme</name>
        <dbReference type="ChEBI" id="CHEBI:30413"/>
    </cofactor>
</comment>
<evidence type="ECO:0000313" key="12">
    <source>
        <dbReference type="EMBL" id="WVV38361.1"/>
    </source>
</evidence>
<evidence type="ECO:0000256" key="10">
    <source>
        <dbReference type="SAM" id="Phobius"/>
    </source>
</evidence>
<feature type="transmembrane region" description="Helical" evidence="10">
    <location>
        <begin position="30"/>
        <end position="49"/>
    </location>
</feature>
<keyword evidence="8 9" id="KW-0472">Membrane</keyword>
<organism evidence="12">
    <name type="scientific">Tjalfiella sp</name>
    <dbReference type="NCBI Taxonomy" id="3119615"/>
    <lineage>
        <taxon>Eukaryota</taxon>
        <taxon>Metazoa</taxon>
        <taxon>Ctenophora</taxon>
        <taxon>Tentaculata</taxon>
        <taxon>Platyctenida</taxon>
        <taxon>Tjalfiellidae</taxon>
        <taxon>Tjalfiella</taxon>
    </lineage>
</organism>
<evidence type="ECO:0000259" key="11">
    <source>
        <dbReference type="PROSITE" id="PS50855"/>
    </source>
</evidence>
<evidence type="ECO:0000256" key="3">
    <source>
        <dbReference type="ARBA" id="ARBA00004673"/>
    </source>
</evidence>